<keyword evidence="1" id="KW-0732">Signal</keyword>
<accession>A0AA35M8B0</accession>
<dbReference type="InterPro" id="IPR046538">
    <property type="entry name" value="DUF6603"/>
</dbReference>
<proteinExistence type="predicted"/>
<reference evidence="3" key="1">
    <citation type="submission" date="2023-01" db="EMBL/GenBank/DDBJ databases">
        <authorList>
            <person name="Piombo E."/>
        </authorList>
    </citation>
    <scope>NUCLEOTIDE SEQUENCE</scope>
</reference>
<feature type="signal peptide" evidence="1">
    <location>
        <begin position="1"/>
        <end position="23"/>
    </location>
</feature>
<sequence length="134" mass="15059">MYMGGSSLHMTLTLSTLCTYLDAFADFLINYRPFMYQARGSTIGPPLSGVVHMDFFVFSFNIKFGSQSLPENKKLYINEFYALVLQTTPEKYTSTIESTNKVEKPAPLLLNCISGLISPSTNNKEEKLPEPNNK</sequence>
<evidence type="ECO:0000259" key="2">
    <source>
        <dbReference type="Pfam" id="PF20248"/>
    </source>
</evidence>
<dbReference type="AlphaFoldDB" id="A0AA35M8B0"/>
<feature type="domain" description="DUF6603" evidence="2">
    <location>
        <begin position="38"/>
        <end position="96"/>
    </location>
</feature>
<dbReference type="Pfam" id="PF20248">
    <property type="entry name" value="DUF6603"/>
    <property type="match status" value="1"/>
</dbReference>
<feature type="chain" id="PRO_5041201211" description="DUF6603 domain-containing protein" evidence="1">
    <location>
        <begin position="24"/>
        <end position="134"/>
    </location>
</feature>
<evidence type="ECO:0000256" key="1">
    <source>
        <dbReference type="SAM" id="SignalP"/>
    </source>
</evidence>
<protein>
    <recommendedName>
        <fullName evidence="2">DUF6603 domain-containing protein</fullName>
    </recommendedName>
</protein>
<dbReference type="EMBL" id="CABFNP030001204">
    <property type="protein sequence ID" value="CAI6092380.1"/>
    <property type="molecule type" value="Genomic_DNA"/>
</dbReference>
<evidence type="ECO:0000313" key="4">
    <source>
        <dbReference type="Proteomes" id="UP001160390"/>
    </source>
</evidence>
<evidence type="ECO:0000313" key="3">
    <source>
        <dbReference type="EMBL" id="CAI6092380.1"/>
    </source>
</evidence>
<gene>
    <name evidence="3" type="ORF">CCHLO57077_00018374</name>
</gene>
<keyword evidence="4" id="KW-1185">Reference proteome</keyword>
<dbReference type="Proteomes" id="UP001160390">
    <property type="component" value="Unassembled WGS sequence"/>
</dbReference>
<comment type="caution">
    <text evidence="3">The sequence shown here is derived from an EMBL/GenBank/DDBJ whole genome shotgun (WGS) entry which is preliminary data.</text>
</comment>
<organism evidence="3 4">
    <name type="scientific">Clonostachys chloroleuca</name>
    <dbReference type="NCBI Taxonomy" id="1926264"/>
    <lineage>
        <taxon>Eukaryota</taxon>
        <taxon>Fungi</taxon>
        <taxon>Dikarya</taxon>
        <taxon>Ascomycota</taxon>
        <taxon>Pezizomycotina</taxon>
        <taxon>Sordariomycetes</taxon>
        <taxon>Hypocreomycetidae</taxon>
        <taxon>Hypocreales</taxon>
        <taxon>Bionectriaceae</taxon>
        <taxon>Clonostachys</taxon>
    </lineage>
</organism>
<name>A0AA35M8B0_9HYPO</name>